<organism evidence="1 2">
    <name type="scientific">Algoriphagus namhaensis</name>
    <dbReference type="NCBI Taxonomy" id="915353"/>
    <lineage>
        <taxon>Bacteria</taxon>
        <taxon>Pseudomonadati</taxon>
        <taxon>Bacteroidota</taxon>
        <taxon>Cytophagia</taxon>
        <taxon>Cytophagales</taxon>
        <taxon>Cyclobacteriaceae</taxon>
        <taxon>Algoriphagus</taxon>
    </lineage>
</organism>
<sequence length="246" mass="28050">MRLTHLTLIFVFVSILSACDQRTEAEKIVGNAIVAHGGEKYMSAKISFDFRDIHYTIFKSPTAFEYTREFTDSLGNQITDLLNNEGFVREANGVAVDTLTEERIGAFSRSVNSVAYFTFLPYGLNDPAAIKTYEGITELDGENYHLIRVTFKQEGGGEDFDDVFLYWIGVDDFYVDYLAYSYHTDGGGVRFRTVRNVQEVGGIRFQDYLNWKPEDKNTPVDKMQELYISGELELLSEINLENIEVN</sequence>
<gene>
    <name evidence="1" type="ORF">ACFOSV_10420</name>
</gene>
<dbReference type="InterPro" id="IPR045444">
    <property type="entry name" value="DUF6503"/>
</dbReference>
<proteinExistence type="predicted"/>
<comment type="caution">
    <text evidence="1">The sequence shown here is derived from an EMBL/GenBank/DDBJ whole genome shotgun (WGS) entry which is preliminary data.</text>
</comment>
<reference evidence="2" key="1">
    <citation type="journal article" date="2019" name="Int. J. Syst. Evol. Microbiol.">
        <title>The Global Catalogue of Microorganisms (GCM) 10K type strain sequencing project: providing services to taxonomists for standard genome sequencing and annotation.</title>
        <authorList>
            <consortium name="The Broad Institute Genomics Platform"/>
            <consortium name="The Broad Institute Genome Sequencing Center for Infectious Disease"/>
            <person name="Wu L."/>
            <person name="Ma J."/>
        </authorList>
    </citation>
    <scope>NUCLEOTIDE SEQUENCE [LARGE SCALE GENOMIC DNA]</scope>
    <source>
        <strain evidence="2">CCUG 60523</strain>
    </source>
</reference>
<accession>A0ABV8ASB8</accession>
<dbReference type="PROSITE" id="PS51257">
    <property type="entry name" value="PROKAR_LIPOPROTEIN"/>
    <property type="match status" value="1"/>
</dbReference>
<name>A0ABV8ASB8_9BACT</name>
<dbReference type="EMBL" id="JBHRZS010000007">
    <property type="protein sequence ID" value="MFC3880594.1"/>
    <property type="molecule type" value="Genomic_DNA"/>
</dbReference>
<evidence type="ECO:0000313" key="1">
    <source>
        <dbReference type="EMBL" id="MFC3880594.1"/>
    </source>
</evidence>
<keyword evidence="2" id="KW-1185">Reference proteome</keyword>
<evidence type="ECO:0000313" key="2">
    <source>
        <dbReference type="Proteomes" id="UP001595805"/>
    </source>
</evidence>
<protein>
    <submittedName>
        <fullName evidence="1">DUF6503 family protein</fullName>
    </submittedName>
</protein>
<dbReference type="RefSeq" id="WP_377905951.1">
    <property type="nucleotide sequence ID" value="NZ_JBHRZS010000007.1"/>
</dbReference>
<dbReference type="Pfam" id="PF20113">
    <property type="entry name" value="DUF6503"/>
    <property type="match status" value="1"/>
</dbReference>
<dbReference type="Proteomes" id="UP001595805">
    <property type="component" value="Unassembled WGS sequence"/>
</dbReference>